<evidence type="ECO:0000313" key="2">
    <source>
        <dbReference type="Proteomes" id="UP001501047"/>
    </source>
</evidence>
<reference evidence="2" key="1">
    <citation type="journal article" date="2019" name="Int. J. Syst. Evol. Microbiol.">
        <title>The Global Catalogue of Microorganisms (GCM) 10K type strain sequencing project: providing services to taxonomists for standard genome sequencing and annotation.</title>
        <authorList>
            <consortium name="The Broad Institute Genomics Platform"/>
            <consortium name="The Broad Institute Genome Sequencing Center for Infectious Disease"/>
            <person name="Wu L."/>
            <person name="Ma J."/>
        </authorList>
    </citation>
    <scope>NUCLEOTIDE SEQUENCE [LARGE SCALE GENOMIC DNA]</scope>
    <source>
        <strain evidence="2">JCM 1417</strain>
    </source>
</reference>
<dbReference type="EMBL" id="BAAACI010000006">
    <property type="protein sequence ID" value="GAA0774560.1"/>
    <property type="molecule type" value="Genomic_DNA"/>
</dbReference>
<gene>
    <name evidence="1" type="ORF">GCM10008908_24620</name>
</gene>
<comment type="caution">
    <text evidence="1">The sequence shown here is derived from an EMBL/GenBank/DDBJ whole genome shotgun (WGS) entry which is preliminary data.</text>
</comment>
<organism evidence="1 2">
    <name type="scientific">Clostridium subterminale</name>
    <dbReference type="NCBI Taxonomy" id="1550"/>
    <lineage>
        <taxon>Bacteria</taxon>
        <taxon>Bacillati</taxon>
        <taxon>Bacillota</taxon>
        <taxon>Clostridia</taxon>
        <taxon>Eubacteriales</taxon>
        <taxon>Clostridiaceae</taxon>
        <taxon>Clostridium</taxon>
    </lineage>
</organism>
<name>A0ABP3W256_CLOSU</name>
<dbReference type="Pfam" id="PF05133">
    <property type="entry name" value="SPP1_portal"/>
    <property type="match status" value="1"/>
</dbReference>
<keyword evidence="2" id="KW-1185">Reference proteome</keyword>
<evidence type="ECO:0008006" key="3">
    <source>
        <dbReference type="Google" id="ProtNLM"/>
    </source>
</evidence>
<dbReference type="Proteomes" id="UP001501047">
    <property type="component" value="Unassembled WGS sequence"/>
</dbReference>
<protein>
    <recommendedName>
        <fullName evidence="3">Phage portal protein</fullName>
    </recommendedName>
</protein>
<evidence type="ECO:0000313" key="1">
    <source>
        <dbReference type="EMBL" id="GAA0774560.1"/>
    </source>
</evidence>
<dbReference type="RefSeq" id="WP_343826731.1">
    <property type="nucleotide sequence ID" value="NZ_BAAACI010000006.1"/>
</dbReference>
<dbReference type="InterPro" id="IPR021145">
    <property type="entry name" value="Portal_protein_SPP1_Gp6-like"/>
</dbReference>
<sequence length="425" mass="49471">MKFDLEVARKLKDKYTSDLSLYQKMYDYYIGKTDTESVYQNIDGRSNDVIKTNYVKKFITEHVAYGVGSPVTYTHRNEDEACIDDIEYNVQIQKSSLDSLLYKNMLIFGKAYELGYIYNDEIRFKVTTPLNSIAYVNNENEAEMFIYFYKKDLDDTLFMDVYCDDIIYHFNEDFAEVSQATTTYLGVPVSIVMLDEEEFETVFNDIKSLQDGFEKAISNWLNNDNDFRDSYFFTKNVTVDKDFADTMKDKRIIELEGENADAGFLTKNANADYVNRLVDVLEDKIYQISQSINSNENMQSNLSGVAILSRIINLRNKITLEQKCLRDGIRNRLKILFKYLNLAYDKNYNYRDIKINFTMNVPSDDMATAQMLSYIKDWMPADDGLNLFSFTQNGKVLYQKKLEEIKKVEELTGVPTDNIGFEGDI</sequence>
<accession>A0ABP3W256</accession>
<proteinExistence type="predicted"/>